<dbReference type="Pfam" id="PF13499">
    <property type="entry name" value="EF-hand_7"/>
    <property type="match status" value="1"/>
</dbReference>
<accession>A0A0M0J9P3</accession>
<dbReference type="PANTHER" id="PTHR19964:SF92">
    <property type="entry name" value="PATJ HOMOLOG"/>
    <property type="match status" value="1"/>
</dbReference>
<dbReference type="Gene3D" id="2.30.42.10">
    <property type="match status" value="3"/>
</dbReference>
<dbReference type="OrthoDB" id="78824at2759"/>
<dbReference type="SMART" id="SM00054">
    <property type="entry name" value="EFh"/>
    <property type="match status" value="2"/>
</dbReference>
<dbReference type="InterPro" id="IPR036034">
    <property type="entry name" value="PDZ_sf"/>
</dbReference>
<dbReference type="InterPro" id="IPR001478">
    <property type="entry name" value="PDZ"/>
</dbReference>
<feature type="domain" description="PDZ" evidence="3">
    <location>
        <begin position="171"/>
        <end position="229"/>
    </location>
</feature>
<dbReference type="SMART" id="SM00228">
    <property type="entry name" value="PDZ"/>
    <property type="match status" value="3"/>
</dbReference>
<dbReference type="PANTHER" id="PTHR19964">
    <property type="entry name" value="MULTIPLE PDZ DOMAIN PROTEIN"/>
    <property type="match status" value="1"/>
</dbReference>
<sequence length="640" mass="68921">MPKPDVEVLRVTLERDPYEGFGLGLGFDGTAVLLSSIAEGTPAMRCGQLRKGDRVVAINGVPVRHQSDTSYLDILSALKDATTVTFVLTRVVDAASSVDLAKPKTSHKATLHGAASRLTSILSPARLLRRGMKTSTAAGPVDLPPRLPPMPTADVTVHHEQVPKPLVEKLRVTLERDPYEGFGLGLGFDGGDVVTLSAIGEDTPAMRCGRLRIGDRVMAIDGVPVSSASNFGALKDAMTVTFDLMRVLDTESSVEDDMDFCASAELAAAAELAASEGHRAAIRAEIVEVHRETAPPLYTIRYEGMGKFIVKQTEQHKLANAPPAPAPTATYEDVSPTPPSPAATAATTSSTIRAPMELTVLPTISSNGRLSDAAPVEESILNRETLDLAPPKAKLKEEATVEQMAPHVPSFPKKDIDQVFNATLWKRTKDESLGLGVGFQDGAVLVLAIKPGSPAAYSDPRLEINDRLLAVGGRPVAEDTDFAELLTTDKLRVVIKVVRNMTDIVGQLKNKFAREPKRIIDIFRAFDQDLSGQIEKQEFRLVLRKMVIVATSAEADAAFDSLDQDRSGSLNYQELCERFRGDTSNSRALLQPSRPHVLKVPDHAASSPDLGKGRTQRSWGALSAVAAPFKSRTPGERSII</sequence>
<dbReference type="InterPro" id="IPR051342">
    <property type="entry name" value="PDZ_scaffold"/>
</dbReference>
<evidence type="ECO:0000259" key="4">
    <source>
        <dbReference type="PROSITE" id="PS50222"/>
    </source>
</evidence>
<evidence type="ECO:0000256" key="1">
    <source>
        <dbReference type="ARBA" id="ARBA00022837"/>
    </source>
</evidence>
<protein>
    <recommendedName>
        <fullName evidence="7">Calmodulin</fullName>
    </recommendedName>
</protein>
<dbReference type="InterPro" id="IPR041489">
    <property type="entry name" value="PDZ_6"/>
</dbReference>
<evidence type="ECO:0000259" key="3">
    <source>
        <dbReference type="PROSITE" id="PS50106"/>
    </source>
</evidence>
<feature type="domain" description="PDZ" evidence="3">
    <location>
        <begin position="421"/>
        <end position="501"/>
    </location>
</feature>
<dbReference type="CDD" id="cd00051">
    <property type="entry name" value="EFh"/>
    <property type="match status" value="1"/>
</dbReference>
<comment type="caution">
    <text evidence="5">The sequence shown here is derived from an EMBL/GenBank/DDBJ whole genome shotgun (WGS) entry which is preliminary data.</text>
</comment>
<proteinExistence type="predicted"/>
<evidence type="ECO:0008006" key="7">
    <source>
        <dbReference type="Google" id="ProtNLM"/>
    </source>
</evidence>
<gene>
    <name evidence="5" type="ORF">Ctob_000220</name>
</gene>
<dbReference type="PROSITE" id="PS50222">
    <property type="entry name" value="EF_HAND_2"/>
    <property type="match status" value="2"/>
</dbReference>
<dbReference type="PROSITE" id="PS00018">
    <property type="entry name" value="EF_HAND_1"/>
    <property type="match status" value="1"/>
</dbReference>
<feature type="region of interest" description="Disordered" evidence="2">
    <location>
        <begin position="317"/>
        <end position="348"/>
    </location>
</feature>
<keyword evidence="6" id="KW-1185">Reference proteome</keyword>
<feature type="domain" description="EF-hand" evidence="4">
    <location>
        <begin position="550"/>
        <end position="585"/>
    </location>
</feature>
<feature type="domain" description="EF-hand" evidence="4">
    <location>
        <begin position="514"/>
        <end position="549"/>
    </location>
</feature>
<dbReference type="InterPro" id="IPR018247">
    <property type="entry name" value="EF_Hand_1_Ca_BS"/>
</dbReference>
<reference evidence="6" key="1">
    <citation type="journal article" date="2015" name="PLoS Genet.">
        <title>Genome Sequence and Transcriptome Analyses of Chrysochromulina tobin: Metabolic Tools for Enhanced Algal Fitness in the Prominent Order Prymnesiales (Haptophyceae).</title>
        <authorList>
            <person name="Hovde B.T."/>
            <person name="Deodato C.R."/>
            <person name="Hunsperger H.M."/>
            <person name="Ryken S.A."/>
            <person name="Yost W."/>
            <person name="Jha R.K."/>
            <person name="Patterson J."/>
            <person name="Monnat R.J. Jr."/>
            <person name="Barlow S.B."/>
            <person name="Starkenburg S.R."/>
            <person name="Cattolico R.A."/>
        </authorList>
    </citation>
    <scope>NUCLEOTIDE SEQUENCE</scope>
    <source>
        <strain evidence="6">CCMP291</strain>
    </source>
</reference>
<dbReference type="InterPro" id="IPR002048">
    <property type="entry name" value="EF_hand_dom"/>
</dbReference>
<dbReference type="SUPFAM" id="SSF47473">
    <property type="entry name" value="EF-hand"/>
    <property type="match status" value="1"/>
</dbReference>
<evidence type="ECO:0000256" key="2">
    <source>
        <dbReference type="SAM" id="MobiDB-lite"/>
    </source>
</evidence>
<evidence type="ECO:0000313" key="5">
    <source>
        <dbReference type="EMBL" id="KOO23319.1"/>
    </source>
</evidence>
<dbReference type="SUPFAM" id="SSF50156">
    <property type="entry name" value="PDZ domain-like"/>
    <property type="match status" value="3"/>
</dbReference>
<dbReference type="Gene3D" id="1.10.238.10">
    <property type="entry name" value="EF-hand"/>
    <property type="match status" value="1"/>
</dbReference>
<organism evidence="5 6">
    <name type="scientific">Chrysochromulina tobinii</name>
    <dbReference type="NCBI Taxonomy" id="1460289"/>
    <lineage>
        <taxon>Eukaryota</taxon>
        <taxon>Haptista</taxon>
        <taxon>Haptophyta</taxon>
        <taxon>Prymnesiophyceae</taxon>
        <taxon>Prymnesiales</taxon>
        <taxon>Chrysochromulinaceae</taxon>
        <taxon>Chrysochromulina</taxon>
    </lineage>
</organism>
<name>A0A0M0J9P3_9EUKA</name>
<dbReference type="Pfam" id="PF17820">
    <property type="entry name" value="PDZ_6"/>
    <property type="match status" value="2"/>
</dbReference>
<dbReference type="InterPro" id="IPR011992">
    <property type="entry name" value="EF-hand-dom_pair"/>
</dbReference>
<dbReference type="Proteomes" id="UP000037460">
    <property type="component" value="Unassembled WGS sequence"/>
</dbReference>
<dbReference type="PROSITE" id="PS50106">
    <property type="entry name" value="PDZ"/>
    <property type="match status" value="3"/>
</dbReference>
<dbReference type="GO" id="GO:0005509">
    <property type="term" value="F:calcium ion binding"/>
    <property type="evidence" value="ECO:0007669"/>
    <property type="project" value="InterPro"/>
</dbReference>
<feature type="domain" description="PDZ" evidence="3">
    <location>
        <begin position="10"/>
        <end position="81"/>
    </location>
</feature>
<evidence type="ECO:0000313" key="6">
    <source>
        <dbReference type="Proteomes" id="UP000037460"/>
    </source>
</evidence>
<keyword evidence="1" id="KW-0106">Calcium</keyword>
<dbReference type="AlphaFoldDB" id="A0A0M0J9P3"/>
<dbReference type="EMBL" id="JWZX01003203">
    <property type="protein sequence ID" value="KOO23319.1"/>
    <property type="molecule type" value="Genomic_DNA"/>
</dbReference>